<comment type="similarity">
    <text evidence="3">Belongs to the bacterial flagellin family.</text>
</comment>
<dbReference type="SUPFAM" id="SSF64518">
    <property type="entry name" value="Phase 1 flagellin"/>
    <property type="match status" value="1"/>
</dbReference>
<accession>A0ABT3ZHK4</accession>
<dbReference type="Gene3D" id="1.20.1330.10">
    <property type="entry name" value="f41 fragment of flagellin, N-terminal domain"/>
    <property type="match status" value="2"/>
</dbReference>
<dbReference type="NCBIfam" id="TIGR02550">
    <property type="entry name" value="flagell_flgL"/>
    <property type="match status" value="1"/>
</dbReference>
<keyword evidence="6" id="KW-0966">Cell projection</keyword>
<comment type="subcellular location">
    <subcellularLocation>
        <location evidence="1">Bacterial flagellum</location>
    </subcellularLocation>
    <subcellularLocation>
        <location evidence="2">Secreted</location>
    </subcellularLocation>
</comment>
<dbReference type="Proteomes" id="UP001082899">
    <property type="component" value="Unassembled WGS sequence"/>
</dbReference>
<keyword evidence="4" id="KW-0975">Bacterial flagellum</keyword>
<evidence type="ECO:0000313" key="7">
    <source>
        <dbReference type="Proteomes" id="UP001082899"/>
    </source>
</evidence>
<evidence type="ECO:0000256" key="1">
    <source>
        <dbReference type="ARBA" id="ARBA00004365"/>
    </source>
</evidence>
<evidence type="ECO:0000256" key="4">
    <source>
        <dbReference type="ARBA" id="ARBA00023143"/>
    </source>
</evidence>
<dbReference type="Pfam" id="PF00669">
    <property type="entry name" value="Flagellin_N"/>
    <property type="match status" value="1"/>
</dbReference>
<reference evidence="6" key="1">
    <citation type="submission" date="2022-11" db="EMBL/GenBank/DDBJ databases">
        <title>Robbsia betulipollinis sp. nov., isolated from pollen of birch (Betula pendula).</title>
        <authorList>
            <person name="Shi H."/>
            <person name="Ambika Manirajan B."/>
            <person name="Ratering S."/>
            <person name="Geissler-Plaum R."/>
            <person name="Schnell S."/>
        </authorList>
    </citation>
    <scope>NUCLEOTIDE SEQUENCE</scope>
    <source>
        <strain evidence="6">Bb-Pol-6</strain>
    </source>
</reference>
<dbReference type="RefSeq" id="WP_267845209.1">
    <property type="nucleotide sequence ID" value="NZ_JAPMXC010000001.1"/>
</dbReference>
<sequence>MRIATSTLYNTNVDTIGGQQASLVDLQGQLSTGKRINTAADDPRGAAQTVRLSQSNNKLTQYTGNLSAAKTALQLEDSTLGNVTTLIQQAQSLVVSVGNATLDYNAGSALATKIESIRDQMLEAANATDGQGNHVFGGFETASAPFSLDAQGQGVYTGSPGQRSVQVSDGRTMPVGDVGSKLFQGVSAGAARVVAAAAGNTGSAVHGATSTVDSHDPAFGDSFAIAFKVAGNGATTYSVHDTTSNTEVLKDQPYKEGTGIRFAGQSVTVSGAPANGDAITVGSAQSAGTDLFRTLTDVANAVRAGQPGSVGNAKITNAMTTAEIKLGNSLDNILTAQASVGAREQEADTLSGQHTDTGLRYQSQLSDITGSDFVSAYSQFSQVQNSLQAAEKTFMQVQNLSLFDQIK</sequence>
<dbReference type="InterPro" id="IPR001029">
    <property type="entry name" value="Flagellin_N"/>
</dbReference>
<proteinExistence type="inferred from homology"/>
<dbReference type="InterPro" id="IPR013384">
    <property type="entry name" value="Flagell_FlgL"/>
</dbReference>
<keyword evidence="6" id="KW-0282">Flagellum</keyword>
<dbReference type="InterPro" id="IPR001492">
    <property type="entry name" value="Flagellin"/>
</dbReference>
<dbReference type="PANTHER" id="PTHR42792:SF1">
    <property type="entry name" value="FLAGELLAR HOOK-ASSOCIATED PROTEIN 3"/>
    <property type="match status" value="1"/>
</dbReference>
<evidence type="ECO:0000256" key="2">
    <source>
        <dbReference type="ARBA" id="ARBA00004613"/>
    </source>
</evidence>
<evidence type="ECO:0000313" key="6">
    <source>
        <dbReference type="EMBL" id="MCY0386008.1"/>
    </source>
</evidence>
<keyword evidence="7" id="KW-1185">Reference proteome</keyword>
<protein>
    <submittedName>
        <fullName evidence="6">Flagellar hook-associated protein FlgL</fullName>
    </submittedName>
</protein>
<organism evidence="6 7">
    <name type="scientific">Robbsia betulipollinis</name>
    <dbReference type="NCBI Taxonomy" id="2981849"/>
    <lineage>
        <taxon>Bacteria</taxon>
        <taxon>Pseudomonadati</taxon>
        <taxon>Pseudomonadota</taxon>
        <taxon>Betaproteobacteria</taxon>
        <taxon>Burkholderiales</taxon>
        <taxon>Burkholderiaceae</taxon>
        <taxon>Robbsia</taxon>
    </lineage>
</organism>
<evidence type="ECO:0000259" key="5">
    <source>
        <dbReference type="Pfam" id="PF00669"/>
    </source>
</evidence>
<keyword evidence="6" id="KW-0969">Cilium</keyword>
<evidence type="ECO:0000256" key="3">
    <source>
        <dbReference type="ARBA" id="ARBA00005709"/>
    </source>
</evidence>
<gene>
    <name evidence="6" type="primary">flgL</name>
    <name evidence="6" type="ORF">OVY01_01855</name>
</gene>
<comment type="caution">
    <text evidence="6">The sequence shown here is derived from an EMBL/GenBank/DDBJ whole genome shotgun (WGS) entry which is preliminary data.</text>
</comment>
<dbReference type="PANTHER" id="PTHR42792">
    <property type="entry name" value="FLAGELLIN"/>
    <property type="match status" value="1"/>
</dbReference>
<dbReference type="EMBL" id="JAPMXC010000001">
    <property type="protein sequence ID" value="MCY0386008.1"/>
    <property type="molecule type" value="Genomic_DNA"/>
</dbReference>
<name>A0ABT3ZHK4_9BURK</name>
<feature type="domain" description="Flagellin N-terminal" evidence="5">
    <location>
        <begin position="3"/>
        <end position="139"/>
    </location>
</feature>